<name>A0A8G2CJZ3_ACIRU</name>
<evidence type="ECO:0000256" key="1">
    <source>
        <dbReference type="SAM" id="Phobius"/>
    </source>
</evidence>
<keyword evidence="1" id="KW-0472">Membrane</keyword>
<feature type="transmembrane region" description="Helical" evidence="1">
    <location>
        <begin position="65"/>
        <end position="85"/>
    </location>
</feature>
<organism evidence="2 3">
    <name type="scientific">Acidiphilium rubrum</name>
    <dbReference type="NCBI Taxonomy" id="526"/>
    <lineage>
        <taxon>Bacteria</taxon>
        <taxon>Pseudomonadati</taxon>
        <taxon>Pseudomonadota</taxon>
        <taxon>Alphaproteobacteria</taxon>
        <taxon>Acetobacterales</taxon>
        <taxon>Acidocellaceae</taxon>
        <taxon>Acidiphilium</taxon>
    </lineage>
</organism>
<keyword evidence="3" id="KW-1185">Reference proteome</keyword>
<dbReference type="AlphaFoldDB" id="A0A8G2CJZ3"/>
<feature type="transmembrane region" description="Helical" evidence="1">
    <location>
        <begin position="91"/>
        <end position="117"/>
    </location>
</feature>
<dbReference type="PANTHER" id="PTHR36109">
    <property type="entry name" value="MEMBRANE PROTEIN-RELATED"/>
    <property type="match status" value="1"/>
</dbReference>
<reference evidence="2 3" key="1">
    <citation type="submission" date="2017-01" db="EMBL/GenBank/DDBJ databases">
        <authorList>
            <person name="Varghese N."/>
            <person name="Submissions S."/>
        </authorList>
    </citation>
    <scope>NUCLEOTIDE SEQUENCE [LARGE SCALE GENOMIC DNA]</scope>
    <source>
        <strain evidence="2 3">ATCC 35905</strain>
    </source>
</reference>
<keyword evidence="1" id="KW-0812">Transmembrane</keyword>
<gene>
    <name evidence="2" type="ORF">SAMN05421828_10773</name>
</gene>
<comment type="caution">
    <text evidence="2">The sequence shown here is derived from an EMBL/GenBank/DDBJ whole genome shotgun (WGS) entry which is preliminary data.</text>
</comment>
<dbReference type="PANTHER" id="PTHR36109:SF2">
    <property type="entry name" value="MEMBRANE PROTEIN"/>
    <property type="match status" value="1"/>
</dbReference>
<dbReference type="OrthoDB" id="515952at2"/>
<dbReference type="InterPro" id="IPR052948">
    <property type="entry name" value="Low_temp-induced_all0457"/>
</dbReference>
<accession>A0A8G2CJZ3</accession>
<sequence>MENPDTTIAIFDDHLAADAAIKTLSRGGFAMKQLSVIGKGYHTEENVVGFYNTGDRVRFWGLRGAFWGGLWGVFFGGLFLSIPIVGHVVVLGYLASMVFSGVETAAVVGGLSALGAAMYGIGIPKDSVIEYESALKADHFLVMVHGTPAETIRARAILGLAKPLRLDVHTGVKFIAPPQDVTIPA</sequence>
<evidence type="ECO:0008006" key="4">
    <source>
        <dbReference type="Google" id="ProtNLM"/>
    </source>
</evidence>
<proteinExistence type="predicted"/>
<dbReference type="RefSeq" id="WP_035228206.1">
    <property type="nucleotide sequence ID" value="NZ_FTNE01000007.1"/>
</dbReference>
<dbReference type="Proteomes" id="UP000186308">
    <property type="component" value="Unassembled WGS sequence"/>
</dbReference>
<evidence type="ECO:0000313" key="3">
    <source>
        <dbReference type="Proteomes" id="UP000186308"/>
    </source>
</evidence>
<protein>
    <recommendedName>
        <fullName evidence="4">DUF1269 domain-containing protein</fullName>
    </recommendedName>
</protein>
<dbReference type="EMBL" id="FTNE01000007">
    <property type="protein sequence ID" value="SIQ63721.1"/>
    <property type="molecule type" value="Genomic_DNA"/>
</dbReference>
<keyword evidence="1" id="KW-1133">Transmembrane helix</keyword>
<evidence type="ECO:0000313" key="2">
    <source>
        <dbReference type="EMBL" id="SIQ63721.1"/>
    </source>
</evidence>